<evidence type="ECO:0000313" key="13">
    <source>
        <dbReference type="Proteomes" id="UP000024332"/>
    </source>
</evidence>
<reference evidence="12 13" key="1">
    <citation type="submission" date="2014-03" db="EMBL/GenBank/DDBJ databases">
        <title>Draft genome sequence of the novel thermoacidophilic archaea Acidianus copahuensis ALE1 strain, isolated from Copahue volcanic area in Neuquen Argentina.</title>
        <authorList>
            <person name="Urbieta M.S."/>
            <person name="Rascovan N."/>
            <person name="Castro C."/>
            <person name="Revale S."/>
            <person name="Giaveno M.A."/>
            <person name="Vazquez M.P."/>
            <person name="Donati E.R."/>
        </authorList>
    </citation>
    <scope>NUCLEOTIDE SEQUENCE [LARGE SCALE GENOMIC DNA]</scope>
    <source>
        <strain evidence="12 13">ALE1</strain>
    </source>
</reference>
<dbReference type="UniPathway" id="UPA00335"/>
<dbReference type="PIRSF" id="PIRSF006256">
    <property type="entry name" value="CMPcnvr_hdrg_mat"/>
    <property type="match status" value="1"/>
</dbReference>
<dbReference type="Pfam" id="PF22521">
    <property type="entry name" value="HypF_C_2"/>
    <property type="match status" value="1"/>
</dbReference>
<dbReference type="InterPro" id="IPR011125">
    <property type="entry name" value="Znf_HypF"/>
</dbReference>
<evidence type="ECO:0000256" key="8">
    <source>
        <dbReference type="PIRNR" id="PIRNR006256"/>
    </source>
</evidence>
<dbReference type="InterPro" id="IPR041440">
    <property type="entry name" value="HypF_C"/>
</dbReference>
<dbReference type="PANTHER" id="PTHR42959:SF1">
    <property type="entry name" value="CARBAMOYLTRANSFERASE HYPF"/>
    <property type="match status" value="1"/>
</dbReference>
<dbReference type="PROSITE" id="PS51163">
    <property type="entry name" value="YRDC"/>
    <property type="match status" value="1"/>
</dbReference>
<comment type="similarity">
    <text evidence="2 8">Belongs to the carbamoyltransferase HypF family.</text>
</comment>
<dbReference type="Gene3D" id="3.30.420.40">
    <property type="match status" value="1"/>
</dbReference>
<evidence type="ECO:0000313" key="12">
    <source>
        <dbReference type="EMBL" id="EZQ01593.1"/>
    </source>
</evidence>
<protein>
    <recommendedName>
        <fullName evidence="8">Carbamoyltransferase</fullName>
        <ecNumber evidence="8">6.2.-.-</ecNumber>
    </recommendedName>
</protein>
<gene>
    <name evidence="12" type="ORF">CM19_12725</name>
</gene>
<feature type="domain" description="Acylphosphatase-like" evidence="10">
    <location>
        <begin position="3"/>
        <end position="90"/>
    </location>
</feature>
<accession>A0A031LL16</accession>
<dbReference type="PANTHER" id="PTHR42959">
    <property type="entry name" value="CARBAMOYLTRANSFERASE"/>
    <property type="match status" value="1"/>
</dbReference>
<dbReference type="PROSITE" id="PS51160">
    <property type="entry name" value="ACYLPHOSPHATASE_3"/>
    <property type="match status" value="1"/>
</dbReference>
<dbReference type="AlphaFoldDB" id="A0A031LL16"/>
<dbReference type="GO" id="GO:0008270">
    <property type="term" value="F:zinc ion binding"/>
    <property type="evidence" value="ECO:0007669"/>
    <property type="project" value="UniProtKB-KW"/>
</dbReference>
<dbReference type="InterPro" id="IPR043129">
    <property type="entry name" value="ATPase_NBD"/>
</dbReference>
<comment type="pathway">
    <text evidence="1">Protein modification; [NiFe] hydrogenase maturation.</text>
</comment>
<dbReference type="SUPFAM" id="SSF55821">
    <property type="entry name" value="YrdC/RibB"/>
    <property type="match status" value="1"/>
</dbReference>
<keyword evidence="5" id="KW-0863">Zinc-finger</keyword>
<feature type="active site" evidence="9">
    <location>
        <position position="36"/>
    </location>
</feature>
<dbReference type="GO" id="GO:0016743">
    <property type="term" value="F:carboxyl- or carbamoyltransferase activity"/>
    <property type="evidence" value="ECO:0007669"/>
    <property type="project" value="UniProtKB-UniRule"/>
</dbReference>
<dbReference type="Gene3D" id="3.90.870.50">
    <property type="match status" value="1"/>
</dbReference>
<sequence>MTSYRLFLSGLVQGVGFRPFIYRIAVKSGVKGYVKNLGGSEVEVRIEGNNLEIGKFFELLFTKMPKPAKIEEIKVLEEEVEGFKNFFIFKSGYSMKEPSQIPPDIAICDDCLKEILDSSNRRYRYAFNSCAYCGPRFSFLYSIPYDRENTSMNDFPLCEQCSLEYKDPNDERRFDAQGISCPTCGPKLFLETIRGERVEGDPIITTAKLISEGYIVAIKGIGGFHIAVNPFNDDAVLRLRERKKRPEKPFAIMAISIDEIRRRAFISEKEEGLLTSHERPIVLLMKRKEGYDLSKYVSPNLDREGFFLFYTPLHFLLLEAFPKHMLVMTSGNRHGSPMCVNEDCVREKLSQVVDYVLYYNRKIVNRVDDSVIRISRNRTFLLRRSRGYAPLWIKIRKKLIKDVIAVGAELQNAGGIGFDNKVVLTQYIGDTDEVDTLNDLLKYLDYFIKAYSLNPKIVVADKNPAYQSSIMAERMAREYGADLIRVQHHYAHILSVAADHGYENGVGIAIDGMGFGDDGNAWGGEIIAFDKEKYERISHLQYIPYVGGDINAKKPERMLALFLSTFMNWEEIRKFVGLNDIELKFLENATKKKGLLTSSVGRFLDSVSAFLGICKERTYEGEPAIKLEASSYGGKLLDFSFKTNGEEIVTNEAFKWLIEERDKFNVKDLAYTIQYRLGESLVKLALKVNPEKIFLSGGASVNEYILKGIEENSEGIEVLTPKRIPAGDGGIAFGQIYYSSFLAD</sequence>
<dbReference type="Pfam" id="PF07503">
    <property type="entry name" value="zf-HYPF"/>
    <property type="match status" value="2"/>
</dbReference>
<dbReference type="InterPro" id="IPR001792">
    <property type="entry name" value="Acylphosphatase-like_dom"/>
</dbReference>
<keyword evidence="3" id="KW-0436">Ligase</keyword>
<dbReference type="InterPro" id="IPR036046">
    <property type="entry name" value="Acylphosphatase-like_dom_sf"/>
</dbReference>
<dbReference type="OrthoDB" id="371970at2157"/>
<dbReference type="Pfam" id="PF01300">
    <property type="entry name" value="Sua5_yciO_yrdC"/>
    <property type="match status" value="1"/>
</dbReference>
<keyword evidence="6" id="KW-0862">Zinc</keyword>
<feature type="domain" description="YrdC-like" evidence="11">
    <location>
        <begin position="200"/>
        <end position="387"/>
    </location>
</feature>
<dbReference type="InterPro" id="IPR051060">
    <property type="entry name" value="Carbamoyltrans_HypF-like"/>
</dbReference>
<dbReference type="InterPro" id="IPR055128">
    <property type="entry name" value="HypF_C_2"/>
</dbReference>
<dbReference type="GO" id="GO:0003998">
    <property type="term" value="F:acylphosphatase activity"/>
    <property type="evidence" value="ECO:0007669"/>
    <property type="project" value="UniProtKB-EC"/>
</dbReference>
<evidence type="ECO:0000259" key="11">
    <source>
        <dbReference type="PROSITE" id="PS51163"/>
    </source>
</evidence>
<feature type="active site" evidence="9">
    <location>
        <position position="18"/>
    </location>
</feature>
<evidence type="ECO:0000256" key="6">
    <source>
        <dbReference type="ARBA" id="ARBA00022833"/>
    </source>
</evidence>
<dbReference type="NCBIfam" id="TIGR00143">
    <property type="entry name" value="hypF"/>
    <property type="match status" value="1"/>
</dbReference>
<name>A0A031LL16_9CREN</name>
<proteinExistence type="inferred from homology"/>
<keyword evidence="13" id="KW-1185">Reference proteome</keyword>
<evidence type="ECO:0000256" key="7">
    <source>
        <dbReference type="ARBA" id="ARBA00048220"/>
    </source>
</evidence>
<comment type="caution">
    <text evidence="12">The sequence shown here is derived from an EMBL/GenBank/DDBJ whole genome shotgun (WGS) entry which is preliminary data.</text>
</comment>
<evidence type="ECO:0000256" key="2">
    <source>
        <dbReference type="ARBA" id="ARBA00008097"/>
    </source>
</evidence>
<dbReference type="GO" id="GO:0003725">
    <property type="term" value="F:double-stranded RNA binding"/>
    <property type="evidence" value="ECO:0007669"/>
    <property type="project" value="InterPro"/>
</dbReference>
<evidence type="ECO:0000256" key="5">
    <source>
        <dbReference type="ARBA" id="ARBA00022771"/>
    </source>
</evidence>
<dbReference type="InterPro" id="IPR017945">
    <property type="entry name" value="DHBP_synth_RibB-like_a/b_dom"/>
</dbReference>
<evidence type="ECO:0000256" key="9">
    <source>
        <dbReference type="PROSITE-ProRule" id="PRU00520"/>
    </source>
</evidence>
<dbReference type="SUPFAM" id="SSF54975">
    <property type="entry name" value="Acylphosphatase/BLUF domain-like"/>
    <property type="match status" value="1"/>
</dbReference>
<evidence type="ECO:0000256" key="4">
    <source>
        <dbReference type="ARBA" id="ARBA00022723"/>
    </source>
</evidence>
<dbReference type="Gene3D" id="3.30.420.360">
    <property type="match status" value="1"/>
</dbReference>
<dbReference type="Pfam" id="PF17788">
    <property type="entry name" value="HypF_C"/>
    <property type="match status" value="1"/>
</dbReference>
<comment type="catalytic activity">
    <reaction evidence="9">
        <text>an acyl phosphate + H2O = a carboxylate + phosphate + H(+)</text>
        <dbReference type="Rhea" id="RHEA:14965"/>
        <dbReference type="ChEBI" id="CHEBI:15377"/>
        <dbReference type="ChEBI" id="CHEBI:15378"/>
        <dbReference type="ChEBI" id="CHEBI:29067"/>
        <dbReference type="ChEBI" id="CHEBI:43474"/>
        <dbReference type="ChEBI" id="CHEBI:59918"/>
        <dbReference type="EC" id="3.6.1.7"/>
    </reaction>
</comment>
<evidence type="ECO:0000259" key="10">
    <source>
        <dbReference type="PROSITE" id="PS51160"/>
    </source>
</evidence>
<organism evidence="12 13">
    <name type="scientific">Candidatus Acidianus copahuensis</name>
    <dbReference type="NCBI Taxonomy" id="1160895"/>
    <lineage>
        <taxon>Archaea</taxon>
        <taxon>Thermoproteota</taxon>
        <taxon>Thermoprotei</taxon>
        <taxon>Sulfolobales</taxon>
        <taxon>Sulfolobaceae</taxon>
        <taxon>Acidianus</taxon>
    </lineage>
</organism>
<dbReference type="InterPro" id="IPR004421">
    <property type="entry name" value="Carbamoyltransferase_HypF"/>
</dbReference>
<keyword evidence="4" id="KW-0479">Metal-binding</keyword>
<dbReference type="RefSeq" id="WP_048100708.1">
    <property type="nucleotide sequence ID" value="NZ_JFZT01000066.1"/>
</dbReference>
<dbReference type="PROSITE" id="PS00150">
    <property type="entry name" value="ACYLPHOSPHATASE_1"/>
    <property type="match status" value="1"/>
</dbReference>
<dbReference type="Proteomes" id="UP000024332">
    <property type="component" value="Unassembled WGS sequence"/>
</dbReference>
<evidence type="ECO:0000256" key="1">
    <source>
        <dbReference type="ARBA" id="ARBA00004711"/>
    </source>
</evidence>
<dbReference type="InterPro" id="IPR017968">
    <property type="entry name" value="Acylphosphatase_CS"/>
</dbReference>
<dbReference type="EC" id="6.2.-.-" evidence="8"/>
<dbReference type="STRING" id="1160895.CM19_12725"/>
<dbReference type="EMBL" id="JFZT01000066">
    <property type="protein sequence ID" value="EZQ01593.1"/>
    <property type="molecule type" value="Genomic_DNA"/>
</dbReference>
<dbReference type="SUPFAM" id="SSF53067">
    <property type="entry name" value="Actin-like ATPase domain"/>
    <property type="match status" value="1"/>
</dbReference>
<comment type="catalytic activity">
    <reaction evidence="7">
        <text>C-terminal L-cysteinyl-[HypE protein] + carbamoyl phosphate + ATP + H2O = C-terminal S-carboxamide-L-cysteinyl-[HypE protein] + AMP + phosphate + diphosphate + H(+)</text>
        <dbReference type="Rhea" id="RHEA:55636"/>
        <dbReference type="Rhea" id="RHEA-COMP:14247"/>
        <dbReference type="Rhea" id="RHEA-COMP:14392"/>
        <dbReference type="ChEBI" id="CHEBI:15377"/>
        <dbReference type="ChEBI" id="CHEBI:15378"/>
        <dbReference type="ChEBI" id="CHEBI:30616"/>
        <dbReference type="ChEBI" id="CHEBI:33019"/>
        <dbReference type="ChEBI" id="CHEBI:43474"/>
        <dbReference type="ChEBI" id="CHEBI:58228"/>
        <dbReference type="ChEBI" id="CHEBI:76913"/>
        <dbReference type="ChEBI" id="CHEBI:139126"/>
        <dbReference type="ChEBI" id="CHEBI:456215"/>
    </reaction>
</comment>
<dbReference type="GO" id="GO:0016874">
    <property type="term" value="F:ligase activity"/>
    <property type="evidence" value="ECO:0007669"/>
    <property type="project" value="UniProtKB-UniRule"/>
</dbReference>
<evidence type="ECO:0000256" key="3">
    <source>
        <dbReference type="ARBA" id="ARBA00022598"/>
    </source>
</evidence>
<keyword evidence="9" id="KW-0378">Hydrolase</keyword>
<dbReference type="GO" id="GO:0051604">
    <property type="term" value="P:protein maturation"/>
    <property type="evidence" value="ECO:0007669"/>
    <property type="project" value="TreeGrafter"/>
</dbReference>
<dbReference type="InterPro" id="IPR006070">
    <property type="entry name" value="Sua5-like_dom"/>
</dbReference>
<dbReference type="Gene3D" id="3.30.110.120">
    <property type="match status" value="1"/>
</dbReference>
<dbReference type="Pfam" id="PF00708">
    <property type="entry name" value="Acylphosphatase"/>
    <property type="match status" value="1"/>
</dbReference>